<protein>
    <submittedName>
        <fullName evidence="2">Uncharacterized protein</fullName>
    </submittedName>
</protein>
<organism evidence="2 3">
    <name type="scientific">Arachis hypogaea</name>
    <name type="common">Peanut</name>
    <dbReference type="NCBI Taxonomy" id="3818"/>
    <lineage>
        <taxon>Eukaryota</taxon>
        <taxon>Viridiplantae</taxon>
        <taxon>Streptophyta</taxon>
        <taxon>Embryophyta</taxon>
        <taxon>Tracheophyta</taxon>
        <taxon>Spermatophyta</taxon>
        <taxon>Magnoliopsida</taxon>
        <taxon>eudicotyledons</taxon>
        <taxon>Gunneridae</taxon>
        <taxon>Pentapetalae</taxon>
        <taxon>rosids</taxon>
        <taxon>fabids</taxon>
        <taxon>Fabales</taxon>
        <taxon>Fabaceae</taxon>
        <taxon>Papilionoideae</taxon>
        <taxon>50 kb inversion clade</taxon>
        <taxon>dalbergioids sensu lato</taxon>
        <taxon>Dalbergieae</taxon>
        <taxon>Pterocarpus clade</taxon>
        <taxon>Arachis</taxon>
    </lineage>
</organism>
<reference evidence="2 3" key="1">
    <citation type="submission" date="2019-01" db="EMBL/GenBank/DDBJ databases">
        <title>Sequencing of cultivated peanut Arachis hypogaea provides insights into genome evolution and oil improvement.</title>
        <authorList>
            <person name="Chen X."/>
        </authorList>
    </citation>
    <scope>NUCLEOTIDE SEQUENCE [LARGE SCALE GENOMIC DNA]</scope>
    <source>
        <strain evidence="3">cv. Fuhuasheng</strain>
        <tissue evidence="2">Leaves</tissue>
    </source>
</reference>
<comment type="caution">
    <text evidence="2">The sequence shown here is derived from an EMBL/GenBank/DDBJ whole genome shotgun (WGS) entry which is preliminary data.</text>
</comment>
<dbReference type="Proteomes" id="UP000289738">
    <property type="component" value="Chromosome B10"/>
</dbReference>
<proteinExistence type="predicted"/>
<keyword evidence="3" id="KW-1185">Reference proteome</keyword>
<evidence type="ECO:0000256" key="1">
    <source>
        <dbReference type="SAM" id="Phobius"/>
    </source>
</evidence>
<keyword evidence="1" id="KW-0472">Membrane</keyword>
<gene>
    <name evidence="2" type="ORF">Ahy_B10g102317</name>
</gene>
<sequence length="171" mass="19720">MHCEGRIRSLRQIKRACCCSSLNFFYLFLIVVILRGTISARYFGTPEQDLNEIHHLYAYRSRRVEPHRVLEEAQPETTTNDTNNYATFDISKILVDEAAYANKPKREPNAPYTLGSKIFDWDKQRGQLYGIEISYNMALLDAEMEKKSNHTYLLGMVDNGAVMAAVAWYPD</sequence>
<keyword evidence="1" id="KW-1133">Transmembrane helix</keyword>
<dbReference type="EMBL" id="SDMP01000020">
    <property type="protein sequence ID" value="RYQ83576.1"/>
    <property type="molecule type" value="Genomic_DNA"/>
</dbReference>
<feature type="transmembrane region" description="Helical" evidence="1">
    <location>
        <begin position="21"/>
        <end position="43"/>
    </location>
</feature>
<dbReference type="AlphaFoldDB" id="A0A444X1H3"/>
<keyword evidence="1" id="KW-0812">Transmembrane</keyword>
<accession>A0A444X1H3</accession>
<name>A0A444X1H3_ARAHY</name>
<evidence type="ECO:0000313" key="3">
    <source>
        <dbReference type="Proteomes" id="UP000289738"/>
    </source>
</evidence>
<dbReference type="STRING" id="3818.A0A444X1H3"/>
<evidence type="ECO:0000313" key="2">
    <source>
        <dbReference type="EMBL" id="RYQ83576.1"/>
    </source>
</evidence>